<protein>
    <submittedName>
        <fullName evidence="1">Uncharacterized protein</fullName>
    </submittedName>
</protein>
<comment type="caution">
    <text evidence="1">The sequence shown here is derived from an EMBL/GenBank/DDBJ whole genome shotgun (WGS) entry which is preliminary data.</text>
</comment>
<reference evidence="1 2" key="1">
    <citation type="submission" date="2018-08" db="EMBL/GenBank/DDBJ databases">
        <title>A genome reference for cultivated species of the human gut microbiota.</title>
        <authorList>
            <person name="Zou Y."/>
            <person name="Xue W."/>
            <person name="Luo G."/>
        </authorList>
    </citation>
    <scope>NUCLEOTIDE SEQUENCE [LARGE SCALE GENOMIC DNA]</scope>
    <source>
        <strain evidence="1 2">AF24-29</strain>
    </source>
</reference>
<dbReference type="RefSeq" id="WP_117894183.1">
    <property type="nucleotide sequence ID" value="NZ_CABJCV010000004.1"/>
</dbReference>
<organism evidence="1 2">
    <name type="scientific">Holdemania filiformis</name>
    <dbReference type="NCBI Taxonomy" id="61171"/>
    <lineage>
        <taxon>Bacteria</taxon>
        <taxon>Bacillati</taxon>
        <taxon>Bacillota</taxon>
        <taxon>Erysipelotrichia</taxon>
        <taxon>Erysipelotrichales</taxon>
        <taxon>Erysipelotrichaceae</taxon>
        <taxon>Holdemania</taxon>
    </lineage>
</organism>
<evidence type="ECO:0000313" key="2">
    <source>
        <dbReference type="Proteomes" id="UP000284178"/>
    </source>
</evidence>
<dbReference type="Proteomes" id="UP000284178">
    <property type="component" value="Unassembled WGS sequence"/>
</dbReference>
<sequence>MLKKLGILIFTLFLLVGCSFKNNVSSPKKERTPQEIMQIFKDNGYLLYESEYIVLLDLNRPNISFVYIDEYNGLFIPQRSMNSYNWIYDIAQIGKCGYYVDEKKVQSGECSKSDISEAINTKKFYLEELNAMSLTEEEVNALFKDIIDKKDSYKFDGIAKLDNQMGNVTESKSEVIPAEDTIKLKEPLILEINTNIEKPEYAISDSDYEKYNYIMDYLNKHLDKSEDVLFDELSDVYKESAESLKEFMNSVMQDAVDRDMGKTKNTVEVKHSDLENITTKFFVTNVVDESLFKLEKFDSSEINALNAIVKGTLSYDGIEHSFILKFKVGANLQNAYIFQLKIDEKNIELK</sequence>
<proteinExistence type="predicted"/>
<dbReference type="PROSITE" id="PS51257">
    <property type="entry name" value="PROKAR_LIPOPROTEIN"/>
    <property type="match status" value="1"/>
</dbReference>
<dbReference type="EMBL" id="QRUP01000004">
    <property type="protein sequence ID" value="RGR75478.1"/>
    <property type="molecule type" value="Genomic_DNA"/>
</dbReference>
<name>A0A412G493_9FIRM</name>
<dbReference type="GeneID" id="83014641"/>
<accession>A0A412G493</accession>
<evidence type="ECO:0000313" key="1">
    <source>
        <dbReference type="EMBL" id="RGR75478.1"/>
    </source>
</evidence>
<dbReference type="AlphaFoldDB" id="A0A412G493"/>
<gene>
    <name evidence="1" type="ORF">DWY25_04380</name>
</gene>
<keyword evidence="2" id="KW-1185">Reference proteome</keyword>